<dbReference type="Pfam" id="PF14508">
    <property type="entry name" value="GH97_N"/>
    <property type="match status" value="1"/>
</dbReference>
<dbReference type="Proteomes" id="UP000658278">
    <property type="component" value="Unassembled WGS sequence"/>
</dbReference>
<feature type="domain" description="Glycosyl-hydrolase 97 N-terminal" evidence="3">
    <location>
        <begin position="144"/>
        <end position="396"/>
    </location>
</feature>
<dbReference type="InterPro" id="IPR019563">
    <property type="entry name" value="GH97_catalytic"/>
</dbReference>
<evidence type="ECO:0000259" key="4">
    <source>
        <dbReference type="Pfam" id="PF14509"/>
    </source>
</evidence>
<dbReference type="CDD" id="cd00161">
    <property type="entry name" value="beta-trefoil_Ricin-like"/>
    <property type="match status" value="1"/>
</dbReference>
<dbReference type="InterPro" id="IPR052720">
    <property type="entry name" value="Glycosyl_hydrolase_97"/>
</dbReference>
<gene>
    <name evidence="5" type="ORF">JIN81_06740</name>
</gene>
<dbReference type="SUPFAM" id="SSF50370">
    <property type="entry name" value="Ricin B-like lectins"/>
    <property type="match status" value="1"/>
</dbReference>
<evidence type="ECO:0000259" key="1">
    <source>
        <dbReference type="Pfam" id="PF10566"/>
    </source>
</evidence>
<keyword evidence="6" id="KW-1185">Reference proteome</keyword>
<proteinExistence type="predicted"/>
<dbReference type="PANTHER" id="PTHR35803">
    <property type="entry name" value="GLUCAN 1,4-ALPHA-GLUCOSIDASE SUSB-RELATED"/>
    <property type="match status" value="1"/>
</dbReference>
<dbReference type="Gene3D" id="2.70.98.10">
    <property type="match status" value="1"/>
</dbReference>
<dbReference type="PANTHER" id="PTHR35803:SF1">
    <property type="entry name" value="GLUCAN 1,4-ALPHA-GLUCOSIDASE SUSB"/>
    <property type="match status" value="1"/>
</dbReference>
<dbReference type="Pfam" id="PF10566">
    <property type="entry name" value="Glyco_hydro_97"/>
    <property type="match status" value="1"/>
</dbReference>
<dbReference type="Pfam" id="PF14509">
    <property type="entry name" value="GH97_C"/>
    <property type="match status" value="1"/>
</dbReference>
<protein>
    <submittedName>
        <fullName evidence="5">Glycoside hydrolase family 97 catalytic domain-containing protein</fullName>
    </submittedName>
</protein>
<feature type="domain" description="Glycosyl-hydrolase 97 C-terminal oligomerisation" evidence="4">
    <location>
        <begin position="688"/>
        <end position="787"/>
    </location>
</feature>
<dbReference type="AlphaFoldDB" id="A0A934RBH1"/>
<dbReference type="Pfam" id="PF14200">
    <property type="entry name" value="RicinB_lectin_2"/>
    <property type="match status" value="1"/>
</dbReference>
<comment type="caution">
    <text evidence="5">The sequence shown here is derived from an EMBL/GenBank/DDBJ whole genome shotgun (WGS) entry which is preliminary data.</text>
</comment>
<dbReference type="InterPro" id="IPR014718">
    <property type="entry name" value="GH-type_carb-bd"/>
</dbReference>
<dbReference type="EMBL" id="JAENII010000004">
    <property type="protein sequence ID" value="MBK1826708.1"/>
    <property type="molecule type" value="Genomic_DNA"/>
</dbReference>
<feature type="domain" description="Ricin B lectin" evidence="2">
    <location>
        <begin position="881"/>
        <end position="934"/>
    </location>
</feature>
<dbReference type="CDD" id="cd23432">
    <property type="entry name" value="beta-trefoil_Ricin_EndoBetaGal-like"/>
    <property type="match status" value="1"/>
</dbReference>
<sequence>MKSILLLLAAGSTLFADPVEIRNRFPKDGMHYLGAGGDPMACTTDARKATWTIREDGKSVHLIHEASGKAFGFVKGTPRAVDPDQAATLSVEQVEEGWVRLRSAEHGMLHTENRQGGIQVGDEPRPDWWSAQWEIVTRTDHETLSSPDGRCRIHFSLANGRPEYSLTFGDELILSPSPLGLVFKDRPPLTGPFKVIRRQSRSIDETWKPVWGQQSEIRDHGEELSIELEETATTQRRMILVFRAHDDGVAFRYILPEQPNLSTFAITEERTTFHFAAEADAWWCEDLPDTYERDYRETPLSEAAPEGMQTPATFRTPQGSYVSIHEAALVDWAGMKLKSADAASNLSPKADLVPWFDSDIRVKGRTPMRSPWRTIQLAKRPGGLIESSLILNLNEPSAITDTSWIEPSKFMGIWWGMITNTWTWDHDDPDQHGATTERAKRYIDACAEVGATGLLVEGWCEGWSGGIPGWRNMEFTNPTDDFDILEVVKYGRSKGVRLVGHHETGGDIPNYERQAEAAFNYYRKLGINTVKTGYVTGDKPVYTDTPPGNEHHHGQYMVRHYQRIIELAAKYQIMIDAHEPIKPTGLSRTWPNFVAREGARGGEFNSFVGNPPRHTTILPFTRILGGPMDYTPGLFDCAFQPDKPFSTRANQLALYVVLWSPLQMAADHYQCYQGEAAATFIRRVPVGDWDETRILDAGIGDYIVTARRKGKRWYVGAVNDENPRTLKVDLGGILDPGSNYEAILYADAADADYRSNPHAMEITKITFKSPHLLELNLRAGGGAAIEIHPAGDPLELPEGDAGTPPRATPLRLRAKHSDRALTSVDGTIQQKDISKGSQQWMLEPAEGDQWRIVMGDLVLAAEGNENGAPVRLETDRKDALQRWRLEHVAGSYYHIVNADGGRLLDVIGGSYADGAATHLWEKAHVPSQVWWIDPVE</sequence>
<dbReference type="InterPro" id="IPR013785">
    <property type="entry name" value="Aldolase_TIM"/>
</dbReference>
<dbReference type="InterPro" id="IPR035992">
    <property type="entry name" value="Ricin_B-like_lectins"/>
</dbReference>
<keyword evidence="5" id="KW-0378">Hydrolase</keyword>
<dbReference type="GO" id="GO:0016787">
    <property type="term" value="F:hydrolase activity"/>
    <property type="evidence" value="ECO:0007669"/>
    <property type="project" value="UniProtKB-KW"/>
</dbReference>
<dbReference type="InterPro" id="IPR000772">
    <property type="entry name" value="Ricin_B_lectin"/>
</dbReference>
<dbReference type="InterPro" id="IPR029486">
    <property type="entry name" value="GH97_N"/>
</dbReference>
<dbReference type="Gene3D" id="2.80.10.50">
    <property type="match status" value="2"/>
</dbReference>
<organism evidence="5 6">
    <name type="scientific">Haloferula rosea</name>
    <dbReference type="NCBI Taxonomy" id="490093"/>
    <lineage>
        <taxon>Bacteria</taxon>
        <taxon>Pseudomonadati</taxon>
        <taxon>Verrucomicrobiota</taxon>
        <taxon>Verrucomicrobiia</taxon>
        <taxon>Verrucomicrobiales</taxon>
        <taxon>Verrucomicrobiaceae</taxon>
        <taxon>Haloferula</taxon>
    </lineage>
</organism>
<dbReference type="PROSITE" id="PS50231">
    <property type="entry name" value="RICIN_B_LECTIN"/>
    <property type="match status" value="1"/>
</dbReference>
<reference evidence="5" key="1">
    <citation type="submission" date="2021-01" db="EMBL/GenBank/DDBJ databases">
        <title>Modified the classification status of verrucomicrobia.</title>
        <authorList>
            <person name="Feng X."/>
        </authorList>
    </citation>
    <scope>NUCLEOTIDE SEQUENCE</scope>
    <source>
        <strain evidence="5">KCTC 22201</strain>
    </source>
</reference>
<feature type="domain" description="Glycosyl-hydrolase 97 catalytic" evidence="1">
    <location>
        <begin position="414"/>
        <end position="599"/>
    </location>
</feature>
<evidence type="ECO:0000313" key="6">
    <source>
        <dbReference type="Proteomes" id="UP000658278"/>
    </source>
</evidence>
<evidence type="ECO:0000259" key="3">
    <source>
        <dbReference type="Pfam" id="PF14508"/>
    </source>
</evidence>
<evidence type="ECO:0000313" key="5">
    <source>
        <dbReference type="EMBL" id="MBK1826708.1"/>
    </source>
</evidence>
<dbReference type="RefSeq" id="WP_200277913.1">
    <property type="nucleotide sequence ID" value="NZ_JAENII010000004.1"/>
</dbReference>
<dbReference type="InterPro" id="IPR029483">
    <property type="entry name" value="GH97_C"/>
</dbReference>
<name>A0A934RBH1_9BACT</name>
<accession>A0A934RBH1</accession>
<evidence type="ECO:0000259" key="2">
    <source>
        <dbReference type="Pfam" id="PF14200"/>
    </source>
</evidence>
<dbReference type="Gene3D" id="3.20.20.70">
    <property type="entry name" value="Aldolase class I"/>
    <property type="match status" value="1"/>
</dbReference>
<dbReference type="GO" id="GO:0030246">
    <property type="term" value="F:carbohydrate binding"/>
    <property type="evidence" value="ECO:0007669"/>
    <property type="project" value="InterPro"/>
</dbReference>